<dbReference type="InterPro" id="IPR003018">
    <property type="entry name" value="GAF"/>
</dbReference>
<feature type="transmembrane region" description="Helical" evidence="1">
    <location>
        <begin position="139"/>
        <end position="160"/>
    </location>
</feature>
<dbReference type="CDD" id="cd01949">
    <property type="entry name" value="GGDEF"/>
    <property type="match status" value="1"/>
</dbReference>
<sequence>MKEVKKEIKWALWLIWLIVFPAGFYIAYHISPGTGIDWRIATSLIGLAVISAYLPFKVDHSTIFIIHWINLAAFLTYGLFFEMLLMQIVLIPLLIRAKMSLKTLYRFPLNSVMFMLISLLAGGVFYLMNIEVSSGFGPLVAASAVYIFIHIFANHIYLYGFNWLIGNRYAFMSSDTKLDYAATMLSMPFGLALYYLLQLLGPSATLLLGIPFLAVTMILRLYNTSERVNTDLAKSAKIGHQLAERLNVSEVLDLFTNKLGDLMPLDYTYVLDVHTSRDELVLLRRIENGQLEPNNLSPVRKGEGISGKVWESGSALLFNKKSEWIEEVEGYIPSDIESIICVPIQRDKRTVAVLLAASKKKNAFGTHLIAILEILCSYLAIAMQNARNYQRNVKRSERCALTGLYNFRYFNEHLEKEFDRLQKGHMNALSLILLDIDHFKKVNDTYGHESGNDLLKELAGLLIETAGKDALIARYGGEEFVLLVSGKTKKEAQMIGEKIRNTVENCTFEIQHDLSKNREMSEIKMTVSIGVASSPEDTDSSKNLLRNADRALYIGAKQKGRNKVAVYAK</sequence>
<gene>
    <name evidence="3" type="ORF">JMA_23540</name>
</gene>
<protein>
    <recommendedName>
        <fullName evidence="2">GGDEF domain-containing protein</fullName>
    </recommendedName>
</protein>
<evidence type="ECO:0000313" key="4">
    <source>
        <dbReference type="Proteomes" id="UP000031449"/>
    </source>
</evidence>
<dbReference type="EMBL" id="CP009416">
    <property type="protein sequence ID" value="AJD91671.1"/>
    <property type="molecule type" value="Genomic_DNA"/>
</dbReference>
<dbReference type="InterPro" id="IPR000160">
    <property type="entry name" value="GGDEF_dom"/>
</dbReference>
<dbReference type="GO" id="GO:0005886">
    <property type="term" value="C:plasma membrane"/>
    <property type="evidence" value="ECO:0007669"/>
    <property type="project" value="TreeGrafter"/>
</dbReference>
<dbReference type="OrthoDB" id="9759607at2"/>
<dbReference type="Gene3D" id="3.30.450.40">
    <property type="match status" value="1"/>
</dbReference>
<dbReference type="BioCyc" id="JESP1508404:G14D9-11609-MONOMER"/>
<feature type="transmembrane region" description="Helical" evidence="1">
    <location>
        <begin position="12"/>
        <end position="30"/>
    </location>
</feature>
<dbReference type="Gene3D" id="3.30.70.270">
    <property type="match status" value="1"/>
</dbReference>
<dbReference type="NCBIfam" id="TIGR00254">
    <property type="entry name" value="GGDEF"/>
    <property type="match status" value="1"/>
</dbReference>
<evidence type="ECO:0000256" key="1">
    <source>
        <dbReference type="SAM" id="Phobius"/>
    </source>
</evidence>
<evidence type="ECO:0000313" key="3">
    <source>
        <dbReference type="EMBL" id="AJD91671.1"/>
    </source>
</evidence>
<dbReference type="SMART" id="SM00267">
    <property type="entry name" value="GGDEF"/>
    <property type="match status" value="1"/>
</dbReference>
<dbReference type="SMART" id="SM00065">
    <property type="entry name" value="GAF"/>
    <property type="match status" value="1"/>
</dbReference>
<dbReference type="Proteomes" id="UP000031449">
    <property type="component" value="Chromosome"/>
</dbReference>
<dbReference type="HOGENOM" id="CLU_032209_0_0_9"/>
<dbReference type="InterPro" id="IPR029787">
    <property type="entry name" value="Nucleotide_cyclase"/>
</dbReference>
<feature type="transmembrane region" description="Helical" evidence="1">
    <location>
        <begin position="204"/>
        <end position="222"/>
    </location>
</feature>
<dbReference type="Pfam" id="PF00990">
    <property type="entry name" value="GGDEF"/>
    <property type="match status" value="1"/>
</dbReference>
<dbReference type="FunFam" id="3.30.70.270:FF:000001">
    <property type="entry name" value="Diguanylate cyclase domain protein"/>
    <property type="match status" value="1"/>
</dbReference>
<evidence type="ECO:0000259" key="2">
    <source>
        <dbReference type="PROSITE" id="PS50887"/>
    </source>
</evidence>
<dbReference type="GO" id="GO:0043709">
    <property type="term" value="P:cell adhesion involved in single-species biofilm formation"/>
    <property type="evidence" value="ECO:0007669"/>
    <property type="project" value="TreeGrafter"/>
</dbReference>
<keyword evidence="1" id="KW-1133">Transmembrane helix</keyword>
<accession>A0A0B5ANF3</accession>
<keyword evidence="1" id="KW-0812">Transmembrane</keyword>
<dbReference type="KEGG" id="jeo:JMA_23540"/>
<feature type="transmembrane region" description="Helical" evidence="1">
    <location>
        <begin position="107"/>
        <end position="127"/>
    </location>
</feature>
<dbReference type="PANTHER" id="PTHR45138:SF9">
    <property type="entry name" value="DIGUANYLATE CYCLASE DGCM-RELATED"/>
    <property type="match status" value="1"/>
</dbReference>
<dbReference type="GO" id="GO:1902201">
    <property type="term" value="P:negative regulation of bacterial-type flagellum-dependent cell motility"/>
    <property type="evidence" value="ECO:0007669"/>
    <property type="project" value="TreeGrafter"/>
</dbReference>
<feature type="domain" description="GGDEF" evidence="2">
    <location>
        <begin position="427"/>
        <end position="569"/>
    </location>
</feature>
<organism evidence="3 4">
    <name type="scientific">Jeotgalibacillus malaysiensis</name>
    <dbReference type="NCBI Taxonomy" id="1508404"/>
    <lineage>
        <taxon>Bacteria</taxon>
        <taxon>Bacillati</taxon>
        <taxon>Bacillota</taxon>
        <taxon>Bacilli</taxon>
        <taxon>Bacillales</taxon>
        <taxon>Caryophanaceae</taxon>
        <taxon>Jeotgalibacillus</taxon>
    </lineage>
</organism>
<dbReference type="GO" id="GO:0052621">
    <property type="term" value="F:diguanylate cyclase activity"/>
    <property type="evidence" value="ECO:0007669"/>
    <property type="project" value="TreeGrafter"/>
</dbReference>
<dbReference type="PANTHER" id="PTHR45138">
    <property type="entry name" value="REGULATORY COMPONENTS OF SENSORY TRANSDUCTION SYSTEM"/>
    <property type="match status" value="1"/>
</dbReference>
<feature type="transmembrane region" description="Helical" evidence="1">
    <location>
        <begin position="180"/>
        <end position="197"/>
    </location>
</feature>
<feature type="transmembrane region" description="Helical" evidence="1">
    <location>
        <begin position="68"/>
        <end position="95"/>
    </location>
</feature>
<keyword evidence="4" id="KW-1185">Reference proteome</keyword>
<dbReference type="STRING" id="1508404.JMA_23540"/>
<keyword evidence="1" id="KW-0472">Membrane</keyword>
<proteinExistence type="predicted"/>
<dbReference type="InterPro" id="IPR043128">
    <property type="entry name" value="Rev_trsase/Diguanyl_cyclase"/>
</dbReference>
<dbReference type="SUPFAM" id="SSF55781">
    <property type="entry name" value="GAF domain-like"/>
    <property type="match status" value="1"/>
</dbReference>
<dbReference type="Pfam" id="PF13185">
    <property type="entry name" value="GAF_2"/>
    <property type="match status" value="1"/>
</dbReference>
<dbReference type="PROSITE" id="PS50887">
    <property type="entry name" value="GGDEF"/>
    <property type="match status" value="1"/>
</dbReference>
<dbReference type="InterPro" id="IPR050469">
    <property type="entry name" value="Diguanylate_Cyclase"/>
</dbReference>
<reference evidence="3 4" key="1">
    <citation type="submission" date="2014-08" db="EMBL/GenBank/DDBJ databases">
        <title>Complete genome of a marine bacteria Jeotgalibacillus malaysiensis.</title>
        <authorList>
            <person name="Yaakop A.S."/>
            <person name="Chan K.-G."/>
            <person name="Goh K.M."/>
        </authorList>
    </citation>
    <scope>NUCLEOTIDE SEQUENCE [LARGE SCALE GENOMIC DNA]</scope>
    <source>
        <strain evidence="3 4">D5</strain>
    </source>
</reference>
<dbReference type="SUPFAM" id="SSF55073">
    <property type="entry name" value="Nucleotide cyclase"/>
    <property type="match status" value="1"/>
</dbReference>
<feature type="transmembrane region" description="Helical" evidence="1">
    <location>
        <begin position="36"/>
        <end position="56"/>
    </location>
</feature>
<dbReference type="InterPro" id="IPR029016">
    <property type="entry name" value="GAF-like_dom_sf"/>
</dbReference>
<dbReference type="AlphaFoldDB" id="A0A0B5ANF3"/>
<name>A0A0B5ANF3_9BACL</name>